<evidence type="ECO:0000313" key="4">
    <source>
        <dbReference type="Proteomes" id="UP001603857"/>
    </source>
</evidence>
<dbReference type="InterPro" id="IPR016089">
    <property type="entry name" value="Chalcone_isomerase_bundle_sf"/>
</dbReference>
<protein>
    <recommendedName>
        <fullName evidence="2">Chalcone isomerase domain-containing protein</fullName>
    </recommendedName>
</protein>
<dbReference type="Pfam" id="PF16035">
    <property type="entry name" value="Chalcone_2"/>
    <property type="match status" value="1"/>
</dbReference>
<name>A0ABD1LBP8_9FABA</name>
<dbReference type="InterPro" id="IPR016087">
    <property type="entry name" value="Chalcone_isomerase"/>
</dbReference>
<accession>A0ABD1LBP8</accession>
<comment type="similarity">
    <text evidence="1">Belongs to the chalcone isomerase family.</text>
</comment>
<dbReference type="AlphaFoldDB" id="A0ABD1LBP8"/>
<feature type="domain" description="Chalcone isomerase" evidence="2">
    <location>
        <begin position="43"/>
        <end position="244"/>
    </location>
</feature>
<dbReference type="InterPro" id="IPR036298">
    <property type="entry name" value="Chalcone_isomerase_sf"/>
</dbReference>
<dbReference type="InterPro" id="IPR016088">
    <property type="entry name" value="Chalcone_isomerase_3-sand"/>
</dbReference>
<dbReference type="Gene3D" id="1.10.890.20">
    <property type="match status" value="2"/>
</dbReference>
<sequence>MSSVVSAQQWESLLTSLNLEDNGVHVLERKTGVSFPSALGPSLKLLGIGLCKQDLGFKKVDAYAFGVYAADEDIKECLSEKYGKISASELPGNEEFTDDFMDSDIPMAVKIQYVYGGLSIGSVRDEFEESVGSRLHKLARGSDENNELLQRFISQFKSEFKILCGTGILFLREKEHVLRTFSNDEYGCAYSLFMICTGYFEKLALGSDIDAQDAGSIQSKLLCKSILDLYVGEEAIDEQAKDEIENNVATYL</sequence>
<comment type="caution">
    <text evidence="3">The sequence shown here is derived from an EMBL/GenBank/DDBJ whole genome shotgun (WGS) entry which is preliminary data.</text>
</comment>
<dbReference type="EMBL" id="JBGMDY010000010">
    <property type="protein sequence ID" value="KAL2320955.1"/>
    <property type="molecule type" value="Genomic_DNA"/>
</dbReference>
<dbReference type="Proteomes" id="UP001603857">
    <property type="component" value="Unassembled WGS sequence"/>
</dbReference>
<gene>
    <name evidence="3" type="ORF">Fmac_029924</name>
</gene>
<evidence type="ECO:0000313" key="3">
    <source>
        <dbReference type="EMBL" id="KAL2320955.1"/>
    </source>
</evidence>
<dbReference type="InterPro" id="IPR044228">
    <property type="entry name" value="FAP1"/>
</dbReference>
<evidence type="ECO:0000256" key="1">
    <source>
        <dbReference type="ARBA" id="ARBA00007166"/>
    </source>
</evidence>
<dbReference type="Gene3D" id="3.50.70.10">
    <property type="match status" value="1"/>
</dbReference>
<reference evidence="3 4" key="1">
    <citation type="submission" date="2024-08" db="EMBL/GenBank/DDBJ databases">
        <title>Insights into the chromosomal genome structure of Flemingia macrophylla.</title>
        <authorList>
            <person name="Ding Y."/>
            <person name="Zhao Y."/>
            <person name="Bi W."/>
            <person name="Wu M."/>
            <person name="Zhao G."/>
            <person name="Gong Y."/>
            <person name="Li W."/>
            <person name="Zhang P."/>
        </authorList>
    </citation>
    <scope>NUCLEOTIDE SEQUENCE [LARGE SCALE GENOMIC DNA]</scope>
    <source>
        <strain evidence="3">DYQJB</strain>
        <tissue evidence="3">Leaf</tissue>
    </source>
</reference>
<dbReference type="PANTHER" id="PTHR47589">
    <property type="entry name" value="FATTY-ACID-BINDING PROTEIN 1"/>
    <property type="match status" value="1"/>
</dbReference>
<organism evidence="3 4">
    <name type="scientific">Flemingia macrophylla</name>
    <dbReference type="NCBI Taxonomy" id="520843"/>
    <lineage>
        <taxon>Eukaryota</taxon>
        <taxon>Viridiplantae</taxon>
        <taxon>Streptophyta</taxon>
        <taxon>Embryophyta</taxon>
        <taxon>Tracheophyta</taxon>
        <taxon>Spermatophyta</taxon>
        <taxon>Magnoliopsida</taxon>
        <taxon>eudicotyledons</taxon>
        <taxon>Gunneridae</taxon>
        <taxon>Pentapetalae</taxon>
        <taxon>rosids</taxon>
        <taxon>fabids</taxon>
        <taxon>Fabales</taxon>
        <taxon>Fabaceae</taxon>
        <taxon>Papilionoideae</taxon>
        <taxon>50 kb inversion clade</taxon>
        <taxon>NPAAA clade</taxon>
        <taxon>indigoferoid/millettioid clade</taxon>
        <taxon>Phaseoleae</taxon>
        <taxon>Flemingia</taxon>
    </lineage>
</organism>
<dbReference type="PANTHER" id="PTHR47589:SF5">
    <property type="entry name" value="CHALCONE ISOMERASE DOMAIN-CONTAINING PROTEIN"/>
    <property type="match status" value="1"/>
</dbReference>
<keyword evidence="4" id="KW-1185">Reference proteome</keyword>
<dbReference type="SUPFAM" id="SSF54626">
    <property type="entry name" value="Chalcone isomerase"/>
    <property type="match status" value="1"/>
</dbReference>
<evidence type="ECO:0000259" key="2">
    <source>
        <dbReference type="Pfam" id="PF16035"/>
    </source>
</evidence>
<proteinExistence type="inferred from homology"/>